<evidence type="ECO:0000313" key="1">
    <source>
        <dbReference type="EMBL" id="PQA60590.1"/>
    </source>
</evidence>
<comment type="caution">
    <text evidence="1">The sequence shown here is derived from an EMBL/GenBank/DDBJ whole genome shotgun (WGS) entry which is preliminary data.</text>
</comment>
<dbReference type="RefSeq" id="WP_104713031.1">
    <property type="nucleotide sequence ID" value="NZ_PTRA01000001.1"/>
</dbReference>
<dbReference type="EMBL" id="PTRA01000001">
    <property type="protein sequence ID" value="PQA60590.1"/>
    <property type="molecule type" value="Genomic_DNA"/>
</dbReference>
<accession>A0A2S7ISM6</accession>
<keyword evidence="2" id="KW-1185">Reference proteome</keyword>
<evidence type="ECO:0000313" key="2">
    <source>
        <dbReference type="Proteomes" id="UP000239590"/>
    </source>
</evidence>
<name>A0A2S7ISM6_9BACT</name>
<dbReference type="Proteomes" id="UP000239590">
    <property type="component" value="Unassembled WGS sequence"/>
</dbReference>
<gene>
    <name evidence="1" type="ORF">C5O19_13525</name>
</gene>
<dbReference type="AlphaFoldDB" id="A0A2S7ISM6"/>
<organism evidence="1 2">
    <name type="scientific">Siphonobacter curvatus</name>
    <dbReference type="NCBI Taxonomy" id="2094562"/>
    <lineage>
        <taxon>Bacteria</taxon>
        <taxon>Pseudomonadati</taxon>
        <taxon>Bacteroidota</taxon>
        <taxon>Cytophagia</taxon>
        <taxon>Cytophagales</taxon>
        <taxon>Cytophagaceae</taxon>
        <taxon>Siphonobacter</taxon>
    </lineage>
</organism>
<reference evidence="2" key="1">
    <citation type="submission" date="2018-02" db="EMBL/GenBank/DDBJ databases">
        <title>Genome sequencing of Solimonas sp. HR-BB.</title>
        <authorList>
            <person name="Lee Y."/>
            <person name="Jeon C.O."/>
        </authorList>
    </citation>
    <scope>NUCLEOTIDE SEQUENCE [LARGE SCALE GENOMIC DNA]</scope>
    <source>
        <strain evidence="2">HR-U</strain>
    </source>
</reference>
<sequence>MHLPTLDEVETIASENDPVLRNLQITQCYHELSAAFLERTGPLANWCTFATWASRQAGQTIRKEDLKRTLEAELSARLRNDSTLVLLTSLLKEMGTHIKTEELEHLLWKKIITQSIERSSEAVARGNQKVFEEIGYEFARFEGTCLNDLIYKPESIETFCQKLRIGLPPEGQQYLQQAFTHYYESFFETDFQKKAELQLLANLEIGFHEQTRLQPEIQASLESVLLLDTEGVKQRIQEILFPAGSLTSYFRMLVQKMLGRKAAVEQTLDDVMQRVVGEIRLLITSHLLTLMVPPNVRLRLGQDLTSLFPENLRSLSNERLRILLAQIDPTLDSVRESGALDWANLPERLHFIADFFRCYQESVELLEAPFTALEVQTLKQGRVPQGRL</sequence>
<dbReference type="OrthoDB" id="257464at2"/>
<protein>
    <submittedName>
        <fullName evidence="1">Uncharacterized protein</fullName>
    </submittedName>
</protein>
<proteinExistence type="predicted"/>